<dbReference type="PANTHER" id="PTHR30614">
    <property type="entry name" value="MEMBRANE COMPONENT OF AMINO ACID ABC TRANSPORTER"/>
    <property type="match status" value="1"/>
</dbReference>
<sequence>MSDYFELLIECLPDLMAGLGATLLVAVASMFFAFIIGMVLALMGLSNSIYLRSIYHSYVAFIRGVPVLIFALFLFFGVGGLLNIQFNPIVAGIITLSINASAFLAEIFRGGIQAVDKGQVEASRSLGFGYLNTMRYIVLPQALRIMVPPIINQFISTLKDTSILSVISVRELTMNSQIIIARNFRPFEVYSYTAIIYFIVILIIALFAKYIEKKLNSSRARSK</sequence>
<evidence type="ECO:0000256" key="11">
    <source>
        <dbReference type="RuleBase" id="RU363032"/>
    </source>
</evidence>
<evidence type="ECO:0000256" key="3">
    <source>
        <dbReference type="ARBA" id="ARBA00010072"/>
    </source>
</evidence>
<dbReference type="CDD" id="cd06261">
    <property type="entry name" value="TM_PBP2"/>
    <property type="match status" value="1"/>
</dbReference>
<evidence type="ECO:0000256" key="7">
    <source>
        <dbReference type="ARBA" id="ARBA00022692"/>
    </source>
</evidence>
<dbReference type="SUPFAM" id="SSF161098">
    <property type="entry name" value="MetI-like"/>
    <property type="match status" value="1"/>
</dbReference>
<dbReference type="GO" id="GO:0022857">
    <property type="term" value="F:transmembrane transporter activity"/>
    <property type="evidence" value="ECO:0007669"/>
    <property type="project" value="InterPro"/>
</dbReference>
<keyword evidence="14" id="KW-1185">Reference proteome</keyword>
<accession>A0A2X0VCA7</accession>
<keyword evidence="8" id="KW-0029">Amino-acid transport</keyword>
<proteinExistence type="inferred from homology"/>
<feature type="transmembrane region" description="Helical" evidence="11">
    <location>
        <begin position="57"/>
        <end position="82"/>
    </location>
</feature>
<dbReference type="InterPro" id="IPR010065">
    <property type="entry name" value="AA_ABC_transptr_permease_3TM"/>
</dbReference>
<dbReference type="InterPro" id="IPR035906">
    <property type="entry name" value="MetI-like_sf"/>
</dbReference>
<dbReference type="OrthoDB" id="9771188at2"/>
<keyword evidence="7 11" id="KW-0812">Transmembrane</keyword>
<dbReference type="GO" id="GO:0006865">
    <property type="term" value="P:amino acid transport"/>
    <property type="evidence" value="ECO:0007669"/>
    <property type="project" value="UniProtKB-KW"/>
</dbReference>
<dbReference type="PROSITE" id="PS50928">
    <property type="entry name" value="ABC_TM1"/>
    <property type="match status" value="1"/>
</dbReference>
<dbReference type="Pfam" id="PF00528">
    <property type="entry name" value="BPD_transp_1"/>
    <property type="match status" value="1"/>
</dbReference>
<feature type="transmembrane region" description="Helical" evidence="11">
    <location>
        <begin position="88"/>
        <end position="108"/>
    </location>
</feature>
<evidence type="ECO:0000256" key="10">
    <source>
        <dbReference type="ARBA" id="ARBA00023136"/>
    </source>
</evidence>
<dbReference type="InterPro" id="IPR043429">
    <property type="entry name" value="ArtM/GltK/GlnP/TcyL/YhdX-like"/>
</dbReference>
<dbReference type="RefSeq" id="WP_113743550.1">
    <property type="nucleotide sequence ID" value="NZ_UAPU01000007.1"/>
</dbReference>
<dbReference type="EMBL" id="UAPV01000001">
    <property type="protein sequence ID" value="SPT69368.1"/>
    <property type="molecule type" value="Genomic_DNA"/>
</dbReference>
<evidence type="ECO:0000313" key="13">
    <source>
        <dbReference type="EMBL" id="SPT69368.1"/>
    </source>
</evidence>
<dbReference type="GO" id="GO:0043190">
    <property type="term" value="C:ATP-binding cassette (ABC) transporter complex"/>
    <property type="evidence" value="ECO:0007669"/>
    <property type="project" value="InterPro"/>
</dbReference>
<dbReference type="InterPro" id="IPR000515">
    <property type="entry name" value="MetI-like"/>
</dbReference>
<protein>
    <recommendedName>
        <fullName evidence="4">Putative glutamine transport system permease protein GlnP</fullName>
    </recommendedName>
</protein>
<feature type="transmembrane region" description="Helical" evidence="11">
    <location>
        <begin position="189"/>
        <end position="211"/>
    </location>
</feature>
<organism evidence="13 14">
    <name type="scientific">Anaerobiospirillum thomasii</name>
    <dbReference type="NCBI Taxonomy" id="179995"/>
    <lineage>
        <taxon>Bacteria</taxon>
        <taxon>Pseudomonadati</taxon>
        <taxon>Pseudomonadota</taxon>
        <taxon>Gammaproteobacteria</taxon>
        <taxon>Aeromonadales</taxon>
        <taxon>Succinivibrionaceae</taxon>
        <taxon>Anaerobiospirillum</taxon>
    </lineage>
</organism>
<dbReference type="AlphaFoldDB" id="A0A2X0VCA7"/>
<evidence type="ECO:0000256" key="6">
    <source>
        <dbReference type="ARBA" id="ARBA00022475"/>
    </source>
</evidence>
<comment type="similarity">
    <text evidence="3">Belongs to the binding-protein-dependent transport system permease family. HisMQ subfamily.</text>
</comment>
<dbReference type="Proteomes" id="UP000250086">
    <property type="component" value="Unassembled WGS sequence"/>
</dbReference>
<dbReference type="NCBIfam" id="TIGR01726">
    <property type="entry name" value="HEQRo_perm_3TM"/>
    <property type="match status" value="1"/>
</dbReference>
<comment type="subcellular location">
    <subcellularLocation>
        <location evidence="2">Cell inner membrane</location>
        <topology evidence="2">Multi-pass membrane protein</topology>
    </subcellularLocation>
    <subcellularLocation>
        <location evidence="11">Cell membrane</location>
        <topology evidence="11">Multi-pass membrane protein</topology>
    </subcellularLocation>
</comment>
<evidence type="ECO:0000256" key="2">
    <source>
        <dbReference type="ARBA" id="ARBA00004429"/>
    </source>
</evidence>
<name>A0A2X0VCA7_9GAMM</name>
<gene>
    <name evidence="13" type="primary">yecS</name>
    <name evidence="13" type="ORF">NCTC13093_00737</name>
</gene>
<dbReference type="Gene3D" id="1.10.3720.10">
    <property type="entry name" value="MetI-like"/>
    <property type="match status" value="1"/>
</dbReference>
<evidence type="ECO:0000259" key="12">
    <source>
        <dbReference type="PROSITE" id="PS50928"/>
    </source>
</evidence>
<keyword evidence="9 11" id="KW-1133">Transmembrane helix</keyword>
<reference evidence="13 14" key="1">
    <citation type="submission" date="2018-06" db="EMBL/GenBank/DDBJ databases">
        <authorList>
            <consortium name="Pathogen Informatics"/>
            <person name="Doyle S."/>
        </authorList>
    </citation>
    <scope>NUCLEOTIDE SEQUENCE [LARGE SCALE GENOMIC DNA]</scope>
    <source>
        <strain evidence="13 14">NCTC13093</strain>
    </source>
</reference>
<dbReference type="FunFam" id="1.10.3720.10:FF:000033">
    <property type="entry name" value="Polar amino acid ABC transporter permease"/>
    <property type="match status" value="1"/>
</dbReference>
<feature type="transmembrane region" description="Helical" evidence="11">
    <location>
        <begin position="20"/>
        <end position="45"/>
    </location>
</feature>
<evidence type="ECO:0000256" key="1">
    <source>
        <dbReference type="ARBA" id="ARBA00003159"/>
    </source>
</evidence>
<feature type="domain" description="ABC transmembrane type-1" evidence="12">
    <location>
        <begin position="19"/>
        <end position="208"/>
    </location>
</feature>
<evidence type="ECO:0000313" key="14">
    <source>
        <dbReference type="Proteomes" id="UP000250086"/>
    </source>
</evidence>
<keyword evidence="6" id="KW-1003">Cell membrane</keyword>
<evidence type="ECO:0000256" key="4">
    <source>
        <dbReference type="ARBA" id="ARBA00016506"/>
    </source>
</evidence>
<keyword evidence="5 11" id="KW-0813">Transport</keyword>
<comment type="function">
    <text evidence="1">Part of the binding-protein-dependent transport system for glutamine; probably responsible for the translocation of the substrate across the membrane.</text>
</comment>
<keyword evidence="10 11" id="KW-0472">Membrane</keyword>
<evidence type="ECO:0000256" key="9">
    <source>
        <dbReference type="ARBA" id="ARBA00022989"/>
    </source>
</evidence>
<dbReference type="PANTHER" id="PTHR30614:SF46">
    <property type="entry name" value="ABC TRANSPORTER MEMBRANE SPANNING PERMEASE-GLUTAMINE TRANSPORT"/>
    <property type="match status" value="1"/>
</dbReference>
<evidence type="ECO:0000256" key="5">
    <source>
        <dbReference type="ARBA" id="ARBA00022448"/>
    </source>
</evidence>
<evidence type="ECO:0000256" key="8">
    <source>
        <dbReference type="ARBA" id="ARBA00022970"/>
    </source>
</evidence>